<dbReference type="GO" id="GO:0016020">
    <property type="term" value="C:membrane"/>
    <property type="evidence" value="ECO:0007669"/>
    <property type="project" value="TreeGrafter"/>
</dbReference>
<dbReference type="InterPro" id="IPR029058">
    <property type="entry name" value="AB_hydrolase_fold"/>
</dbReference>
<protein>
    <submittedName>
        <fullName evidence="2">Alpha/beta hydrolase</fullName>
    </submittedName>
</protein>
<sequence length="311" mass="35560">MNHFVEVLRKKMEVCIKGTGSQIVVIQTGMGCSFYDWMPIAEKLALNYKVILFHRPGYGKSELGNEPRTTLQATKELRELLHVLTIRQPIILVGHSYGGLCAQQFAMLYPEQLKAVVLVDSTSMNLHRLDELDLPISDQTDSDDIWLQKYRSYSNMNSESLRAVLQSTLLNQYSLLSSYKQKQYAEFLTSPFLYKATTSELSEWKSCAQRIKQLGVTLITPLIVMGRDPNHSIEQMIQGGMPDEEAIKLEKTWQELIQEQRMLSQNSRYILAQNASHGIESDRPDIIIQAIHSFEVSDVHDPENNEHSKIK</sequence>
<dbReference type="Pfam" id="PF00561">
    <property type="entry name" value="Abhydrolase_1"/>
    <property type="match status" value="1"/>
</dbReference>
<reference evidence="2 3" key="1">
    <citation type="submission" date="2017-02" db="EMBL/GenBank/DDBJ databases">
        <title>Bacillus pseudomycoides isolate FSL K6-0042.</title>
        <authorList>
            <person name="Kovac J."/>
        </authorList>
    </citation>
    <scope>NUCLEOTIDE SEQUENCE [LARGE SCALE GENOMIC DNA]</scope>
    <source>
        <strain evidence="2 3">FSL K6-0042</strain>
    </source>
</reference>
<name>A0A1Y3MH27_9BACI</name>
<dbReference type="InterPro" id="IPR000639">
    <property type="entry name" value="Epox_hydrolase-like"/>
</dbReference>
<dbReference type="SUPFAM" id="SSF53474">
    <property type="entry name" value="alpha/beta-Hydrolases"/>
    <property type="match status" value="1"/>
</dbReference>
<dbReference type="Gene3D" id="3.40.50.1820">
    <property type="entry name" value="alpha/beta hydrolase"/>
    <property type="match status" value="1"/>
</dbReference>
<dbReference type="Proteomes" id="UP000195321">
    <property type="component" value="Unassembled WGS sequence"/>
</dbReference>
<dbReference type="InterPro" id="IPR000073">
    <property type="entry name" value="AB_hydrolase_1"/>
</dbReference>
<keyword evidence="2" id="KW-0378">Hydrolase</keyword>
<evidence type="ECO:0000259" key="1">
    <source>
        <dbReference type="Pfam" id="PF00561"/>
    </source>
</evidence>
<evidence type="ECO:0000313" key="3">
    <source>
        <dbReference type="Proteomes" id="UP000195321"/>
    </source>
</evidence>
<organism evidence="2 3">
    <name type="scientific">Bacillus pseudomycoides</name>
    <dbReference type="NCBI Taxonomy" id="64104"/>
    <lineage>
        <taxon>Bacteria</taxon>
        <taxon>Bacillati</taxon>
        <taxon>Bacillota</taxon>
        <taxon>Bacilli</taxon>
        <taxon>Bacillales</taxon>
        <taxon>Bacillaceae</taxon>
        <taxon>Bacillus</taxon>
        <taxon>Bacillus cereus group</taxon>
    </lineage>
</organism>
<dbReference type="InterPro" id="IPR050266">
    <property type="entry name" value="AB_hydrolase_sf"/>
</dbReference>
<comment type="caution">
    <text evidence="2">The sequence shown here is derived from an EMBL/GenBank/DDBJ whole genome shotgun (WGS) entry which is preliminary data.</text>
</comment>
<dbReference type="PRINTS" id="PR00412">
    <property type="entry name" value="EPOXHYDRLASE"/>
</dbReference>
<proteinExistence type="predicted"/>
<dbReference type="PRINTS" id="PR00111">
    <property type="entry name" value="ABHYDROLASE"/>
</dbReference>
<feature type="domain" description="AB hydrolase-1" evidence="1">
    <location>
        <begin position="23"/>
        <end position="136"/>
    </location>
</feature>
<dbReference type="EMBL" id="MWPX01000004">
    <property type="protein sequence ID" value="OUM49728.1"/>
    <property type="molecule type" value="Genomic_DNA"/>
</dbReference>
<gene>
    <name evidence="2" type="ORF">BW425_05980</name>
</gene>
<dbReference type="RefSeq" id="WP_077295086.1">
    <property type="nucleotide sequence ID" value="NZ_CP189809.1"/>
</dbReference>
<accession>A0A1Y3MH27</accession>
<evidence type="ECO:0000313" key="2">
    <source>
        <dbReference type="EMBL" id="OUM49728.1"/>
    </source>
</evidence>
<dbReference type="PANTHER" id="PTHR43798">
    <property type="entry name" value="MONOACYLGLYCEROL LIPASE"/>
    <property type="match status" value="1"/>
</dbReference>
<dbReference type="GO" id="GO:0016787">
    <property type="term" value="F:hydrolase activity"/>
    <property type="evidence" value="ECO:0007669"/>
    <property type="project" value="UniProtKB-KW"/>
</dbReference>
<dbReference type="AlphaFoldDB" id="A0A1Y3MH27"/>
<dbReference type="PANTHER" id="PTHR43798:SF33">
    <property type="entry name" value="HYDROLASE, PUTATIVE (AFU_ORTHOLOGUE AFUA_2G14860)-RELATED"/>
    <property type="match status" value="1"/>
</dbReference>